<reference evidence="2" key="1">
    <citation type="submission" date="2021-06" db="EMBL/GenBank/DDBJ databases">
        <authorList>
            <person name="Kallberg Y."/>
            <person name="Tangrot J."/>
            <person name="Rosling A."/>
        </authorList>
    </citation>
    <scope>NUCLEOTIDE SEQUENCE</scope>
    <source>
        <strain evidence="2">UK204</strain>
    </source>
</reference>
<evidence type="ECO:0000313" key="2">
    <source>
        <dbReference type="EMBL" id="CAG8444312.1"/>
    </source>
</evidence>
<dbReference type="PANTHER" id="PTHR35393">
    <property type="entry name" value="CHROMOSOME 1, WHOLE GENOME SHOTGUN SEQUENCE"/>
    <property type="match status" value="1"/>
</dbReference>
<name>A0A9N8VB04_9GLOM</name>
<dbReference type="Pfam" id="PF24840">
    <property type="entry name" value="NTF2_SigF"/>
    <property type="match status" value="1"/>
</dbReference>
<evidence type="ECO:0000313" key="3">
    <source>
        <dbReference type="Proteomes" id="UP000789570"/>
    </source>
</evidence>
<dbReference type="EMBL" id="CAJVPQ010000084">
    <property type="protein sequence ID" value="CAG8444312.1"/>
    <property type="molecule type" value="Genomic_DNA"/>
</dbReference>
<protein>
    <submittedName>
        <fullName evidence="2">11042_t:CDS:1</fullName>
    </submittedName>
</protein>
<dbReference type="AlphaFoldDB" id="A0A9N8VB04"/>
<feature type="domain" description="SigF-like NTF2-like" evidence="1">
    <location>
        <begin position="10"/>
        <end position="143"/>
    </location>
</feature>
<gene>
    <name evidence="2" type="ORF">FCALED_LOCUS783</name>
</gene>
<dbReference type="Proteomes" id="UP000789570">
    <property type="component" value="Unassembled WGS sequence"/>
</dbReference>
<keyword evidence="3" id="KW-1185">Reference proteome</keyword>
<comment type="caution">
    <text evidence="2">The sequence shown here is derived from an EMBL/GenBank/DDBJ whole genome shotgun (WGS) entry which is preliminary data.</text>
</comment>
<proteinExistence type="predicted"/>
<dbReference type="OrthoDB" id="5580651at2759"/>
<dbReference type="SUPFAM" id="SSF54427">
    <property type="entry name" value="NTF2-like"/>
    <property type="match status" value="1"/>
</dbReference>
<dbReference type="PANTHER" id="PTHR35393:SF1">
    <property type="entry name" value="SNOAL-LIKE DOMAIN-CONTAINING PROTEIN"/>
    <property type="match status" value="1"/>
</dbReference>
<evidence type="ECO:0000259" key="1">
    <source>
        <dbReference type="Pfam" id="PF24840"/>
    </source>
</evidence>
<dbReference type="InterPro" id="IPR057514">
    <property type="entry name" value="NTF2_SigF"/>
</dbReference>
<dbReference type="InterPro" id="IPR032710">
    <property type="entry name" value="NTF2-like_dom_sf"/>
</dbReference>
<sequence length="171" mass="19969">MDPNYSDQIILEIVRDLFSYDEAAHKRVLDHYFTDDAVLSHPFLTVDGTHNIRKVFRVWTTFNQQEPEFKIKEDVVFDGVTAVISVKQHLRPSIFPLIHFVVPAITTLRFRQESDKLLYIYRQEDNWTLEGLIQSVPLVNWFYENLIRKLVVGRLIIGTGSLISSAKSYIK</sequence>
<organism evidence="2 3">
    <name type="scientific">Funneliformis caledonium</name>
    <dbReference type="NCBI Taxonomy" id="1117310"/>
    <lineage>
        <taxon>Eukaryota</taxon>
        <taxon>Fungi</taxon>
        <taxon>Fungi incertae sedis</taxon>
        <taxon>Mucoromycota</taxon>
        <taxon>Glomeromycotina</taxon>
        <taxon>Glomeromycetes</taxon>
        <taxon>Glomerales</taxon>
        <taxon>Glomeraceae</taxon>
        <taxon>Funneliformis</taxon>
    </lineage>
</organism>
<accession>A0A9N8VB04</accession>